<name>A0A6A6NUI3_9PEZI</name>
<protein>
    <submittedName>
        <fullName evidence="2">Uncharacterized protein</fullName>
    </submittedName>
</protein>
<proteinExistence type="predicted"/>
<gene>
    <name evidence="2" type="ORF">BDY21DRAFT_65996</name>
</gene>
<dbReference type="EMBL" id="MU001686">
    <property type="protein sequence ID" value="KAF2455445.1"/>
    <property type="molecule type" value="Genomic_DNA"/>
</dbReference>
<evidence type="ECO:0000313" key="3">
    <source>
        <dbReference type="Proteomes" id="UP000799766"/>
    </source>
</evidence>
<accession>A0A6A6NUI3</accession>
<dbReference type="Proteomes" id="UP000799766">
    <property type="component" value="Unassembled WGS sequence"/>
</dbReference>
<reference evidence="2" key="1">
    <citation type="journal article" date="2020" name="Stud. Mycol.">
        <title>101 Dothideomycetes genomes: a test case for predicting lifestyles and emergence of pathogens.</title>
        <authorList>
            <person name="Haridas S."/>
            <person name="Albert R."/>
            <person name="Binder M."/>
            <person name="Bloem J."/>
            <person name="Labutti K."/>
            <person name="Salamov A."/>
            <person name="Andreopoulos B."/>
            <person name="Baker S."/>
            <person name="Barry K."/>
            <person name="Bills G."/>
            <person name="Bluhm B."/>
            <person name="Cannon C."/>
            <person name="Castanera R."/>
            <person name="Culley D."/>
            <person name="Daum C."/>
            <person name="Ezra D."/>
            <person name="Gonzalez J."/>
            <person name="Henrissat B."/>
            <person name="Kuo A."/>
            <person name="Liang C."/>
            <person name="Lipzen A."/>
            <person name="Lutzoni F."/>
            <person name="Magnuson J."/>
            <person name="Mondo S."/>
            <person name="Nolan M."/>
            <person name="Ohm R."/>
            <person name="Pangilinan J."/>
            <person name="Park H.-J."/>
            <person name="Ramirez L."/>
            <person name="Alfaro M."/>
            <person name="Sun H."/>
            <person name="Tritt A."/>
            <person name="Yoshinaga Y."/>
            <person name="Zwiers L.-H."/>
            <person name="Turgeon B."/>
            <person name="Goodwin S."/>
            <person name="Spatafora J."/>
            <person name="Crous P."/>
            <person name="Grigoriev I."/>
        </authorList>
    </citation>
    <scope>NUCLEOTIDE SEQUENCE</scope>
    <source>
        <strain evidence="2">ATCC 16933</strain>
    </source>
</reference>
<evidence type="ECO:0000256" key="1">
    <source>
        <dbReference type="SAM" id="MobiDB-lite"/>
    </source>
</evidence>
<sequence length="184" mass="20321">MLPATNGLLPSIFTDPLLHVKTTRISEMLMDPLAPREAPEALAKRKQQAAILGGMSTEVPAGPIAEARSPTWAWHLLNLRQDISSERRPRRTASAEMRPTRPSRTLARSVIAPHLTARPIRARWSRGCDGPQHGALSRCGYSSCVFASFRDCLPQAHIKRLCLDLPRLTGDAFAKLRQAKLGPF</sequence>
<feature type="region of interest" description="Disordered" evidence="1">
    <location>
        <begin position="85"/>
        <end position="104"/>
    </location>
</feature>
<organism evidence="2 3">
    <name type="scientific">Lineolata rhizophorae</name>
    <dbReference type="NCBI Taxonomy" id="578093"/>
    <lineage>
        <taxon>Eukaryota</taxon>
        <taxon>Fungi</taxon>
        <taxon>Dikarya</taxon>
        <taxon>Ascomycota</taxon>
        <taxon>Pezizomycotina</taxon>
        <taxon>Dothideomycetes</taxon>
        <taxon>Dothideomycetes incertae sedis</taxon>
        <taxon>Lineolatales</taxon>
        <taxon>Lineolataceae</taxon>
        <taxon>Lineolata</taxon>
    </lineage>
</organism>
<keyword evidence="3" id="KW-1185">Reference proteome</keyword>
<evidence type="ECO:0000313" key="2">
    <source>
        <dbReference type="EMBL" id="KAF2455445.1"/>
    </source>
</evidence>
<dbReference type="AlphaFoldDB" id="A0A6A6NUI3"/>